<evidence type="ECO:0000256" key="6">
    <source>
        <dbReference type="ARBA" id="ARBA00022833"/>
    </source>
</evidence>
<keyword evidence="4" id="KW-0479">Metal-binding</keyword>
<dbReference type="PROSITE" id="PS00758">
    <property type="entry name" value="ARGE_DAPE_CPG2_1"/>
    <property type="match status" value="1"/>
</dbReference>
<dbReference type="SUPFAM" id="SSF53187">
    <property type="entry name" value="Zn-dependent exopeptidases"/>
    <property type="match status" value="1"/>
</dbReference>
<keyword evidence="3" id="KW-0645">Protease</keyword>
<evidence type="ECO:0000256" key="7">
    <source>
        <dbReference type="ARBA" id="ARBA00022997"/>
    </source>
</evidence>
<comment type="similarity">
    <text evidence="2">Belongs to the peptidase M20A family.</text>
</comment>
<proteinExistence type="inferred from homology"/>
<keyword evidence="10" id="KW-1185">Reference proteome</keyword>
<dbReference type="PANTHER" id="PTHR43808">
    <property type="entry name" value="ACETYLORNITHINE DEACETYLASE"/>
    <property type="match status" value="1"/>
</dbReference>
<dbReference type="SUPFAM" id="SSF55031">
    <property type="entry name" value="Bacterial exopeptidase dimerisation domain"/>
    <property type="match status" value="1"/>
</dbReference>
<dbReference type="InterPro" id="IPR010964">
    <property type="entry name" value="M20A_pepV-rel"/>
</dbReference>
<name>A0ABS4E7U9_9FIRM</name>
<dbReference type="PANTHER" id="PTHR43808:SF31">
    <property type="entry name" value="N-ACETYL-L-CITRULLINE DEACETYLASE"/>
    <property type="match status" value="1"/>
</dbReference>
<keyword evidence="7" id="KW-0224">Dipeptidase</keyword>
<dbReference type="InterPro" id="IPR036264">
    <property type="entry name" value="Bact_exopeptidase_dim_dom"/>
</dbReference>
<dbReference type="NCBIfam" id="TIGR01887">
    <property type="entry name" value="dipeptidaselike"/>
    <property type="match status" value="1"/>
</dbReference>
<dbReference type="Proteomes" id="UP000767291">
    <property type="component" value="Unassembled WGS sequence"/>
</dbReference>
<reference evidence="9 10" key="1">
    <citation type="submission" date="2021-03" db="EMBL/GenBank/DDBJ databases">
        <title>Genomic Encyclopedia of Type Strains, Phase IV (KMG-IV): sequencing the most valuable type-strain genomes for metagenomic binning, comparative biology and taxonomic classification.</title>
        <authorList>
            <person name="Goeker M."/>
        </authorList>
    </citation>
    <scope>NUCLEOTIDE SEQUENCE [LARGE SCALE GENOMIC DNA]</scope>
    <source>
        <strain evidence="9 10">DSM 1289</strain>
    </source>
</reference>
<evidence type="ECO:0000313" key="10">
    <source>
        <dbReference type="Proteomes" id="UP000767291"/>
    </source>
</evidence>
<dbReference type="InterPro" id="IPR050072">
    <property type="entry name" value="Peptidase_M20A"/>
</dbReference>
<dbReference type="NCBIfam" id="NF005542">
    <property type="entry name" value="PRK07205.1"/>
    <property type="match status" value="1"/>
</dbReference>
<evidence type="ECO:0000256" key="8">
    <source>
        <dbReference type="ARBA" id="ARBA00023049"/>
    </source>
</evidence>
<organism evidence="9 10">
    <name type="scientific">Metaclostridioides mangenotii</name>
    <dbReference type="NCBI Taxonomy" id="1540"/>
    <lineage>
        <taxon>Bacteria</taxon>
        <taxon>Bacillati</taxon>
        <taxon>Bacillota</taxon>
        <taxon>Clostridia</taxon>
        <taxon>Peptostreptococcales</taxon>
        <taxon>Peptostreptococcaceae</taxon>
        <taxon>Metaclostridioides</taxon>
    </lineage>
</organism>
<comment type="cofactor">
    <cofactor evidence="1">
        <name>Zn(2+)</name>
        <dbReference type="ChEBI" id="CHEBI:29105"/>
    </cofactor>
</comment>
<evidence type="ECO:0000256" key="5">
    <source>
        <dbReference type="ARBA" id="ARBA00022801"/>
    </source>
</evidence>
<dbReference type="EMBL" id="JAGGJX010000001">
    <property type="protein sequence ID" value="MBP1853988.1"/>
    <property type="molecule type" value="Genomic_DNA"/>
</dbReference>
<evidence type="ECO:0000256" key="1">
    <source>
        <dbReference type="ARBA" id="ARBA00001947"/>
    </source>
</evidence>
<gene>
    <name evidence="9" type="ORF">J2Z43_000378</name>
</gene>
<evidence type="ECO:0000256" key="2">
    <source>
        <dbReference type="ARBA" id="ARBA00006247"/>
    </source>
</evidence>
<accession>A0ABS4E7U9</accession>
<keyword evidence="8" id="KW-0482">Metalloprotease</keyword>
<protein>
    <submittedName>
        <fullName evidence="9">Dipeptidase</fullName>
    </submittedName>
</protein>
<sequence length="448" mass="49438">MKQDILNKVESLQGEMISSIQGAIKIPSVISEKEGNYPFGENIDKALRYMLDLCESLGFKTVYKDGYYGYAEIGEGEEIIGILGHVDVVSEGSHKSWKFPPFEGVIDDGKIYGRGTQDDKGPTISAIYAAKSLVDLGLKLNKRIRFIFGTDEENLWRCINKYKENNEEIPTYGFTPDAKFPIINAEKGLLQVNLSCKSNNDINLSVGESLNAVPGKAIYIGKHINILKKELDRLKYEYIVDGNKISINGKSVHSAVSETGINALTRLCIALNNIGVESNTVKFLAEVIGEDANGQNIVKNCEDDISGKLTVNAGKLLIKDDEEIAGLDIRVPVTYKVEEVVSNLKKLAEKFQLKYEEYDFLDSIYIPKDSLLVETLRKVYEEETGLDGSPVSSGGATYARALDNCVAFGSVFPGSPKTEHQANEFAIISDIVKASKIYALAIYELLKI</sequence>
<keyword evidence="5" id="KW-0378">Hydrolase</keyword>
<dbReference type="Gene3D" id="3.40.630.10">
    <property type="entry name" value="Zn peptidases"/>
    <property type="match status" value="1"/>
</dbReference>
<dbReference type="Pfam" id="PF01546">
    <property type="entry name" value="Peptidase_M20"/>
    <property type="match status" value="1"/>
</dbReference>
<dbReference type="RefSeq" id="WP_209455584.1">
    <property type="nucleotide sequence ID" value="NZ_BAAACS010000017.1"/>
</dbReference>
<evidence type="ECO:0000256" key="4">
    <source>
        <dbReference type="ARBA" id="ARBA00022723"/>
    </source>
</evidence>
<evidence type="ECO:0000256" key="3">
    <source>
        <dbReference type="ARBA" id="ARBA00022670"/>
    </source>
</evidence>
<dbReference type="InterPro" id="IPR002933">
    <property type="entry name" value="Peptidase_M20"/>
</dbReference>
<keyword evidence="6" id="KW-0862">Zinc</keyword>
<evidence type="ECO:0000313" key="9">
    <source>
        <dbReference type="EMBL" id="MBP1853988.1"/>
    </source>
</evidence>
<comment type="caution">
    <text evidence="9">The sequence shown here is derived from an EMBL/GenBank/DDBJ whole genome shotgun (WGS) entry which is preliminary data.</text>
</comment>
<dbReference type="InterPro" id="IPR001261">
    <property type="entry name" value="ArgE/DapE_CS"/>
</dbReference>
<dbReference type="Gene3D" id="3.30.70.360">
    <property type="match status" value="2"/>
</dbReference>